<evidence type="ECO:0000256" key="1">
    <source>
        <dbReference type="SAM" id="Coils"/>
    </source>
</evidence>
<dbReference type="GO" id="GO:0000978">
    <property type="term" value="F:RNA polymerase II cis-regulatory region sequence-specific DNA binding"/>
    <property type="evidence" value="ECO:0007669"/>
    <property type="project" value="TreeGrafter"/>
</dbReference>
<dbReference type="RefSeq" id="XP_022626596.1">
    <property type="nucleotide sequence ID" value="XM_022774506.1"/>
</dbReference>
<dbReference type="AlphaFoldDB" id="A0A0C7N1E1"/>
<accession>A0A0C7N1E1</accession>
<proteinExistence type="predicted"/>
<protein>
    <submittedName>
        <fullName evidence="3">LALA0S01e08768g1_1</fullName>
    </submittedName>
</protein>
<name>A0A0C7N1E1_9SACH</name>
<dbReference type="PANTHER" id="PTHR37784:SF2">
    <property type="entry name" value="HIGH-OSMOLARITY-INDUCED TRANSCRIPTION PROTEIN 1"/>
    <property type="match status" value="1"/>
</dbReference>
<organism evidence="3 4">
    <name type="scientific">Lachancea lanzarotensis</name>
    <dbReference type="NCBI Taxonomy" id="1245769"/>
    <lineage>
        <taxon>Eukaryota</taxon>
        <taxon>Fungi</taxon>
        <taxon>Dikarya</taxon>
        <taxon>Ascomycota</taxon>
        <taxon>Saccharomycotina</taxon>
        <taxon>Saccharomycetes</taxon>
        <taxon>Saccharomycetales</taxon>
        <taxon>Saccharomycetaceae</taxon>
        <taxon>Lachancea</taxon>
    </lineage>
</organism>
<evidence type="ECO:0000313" key="4">
    <source>
        <dbReference type="Proteomes" id="UP000054304"/>
    </source>
</evidence>
<dbReference type="GO" id="GO:0000981">
    <property type="term" value="F:DNA-binding transcription factor activity, RNA polymerase II-specific"/>
    <property type="evidence" value="ECO:0007669"/>
    <property type="project" value="TreeGrafter"/>
</dbReference>
<evidence type="ECO:0000313" key="3">
    <source>
        <dbReference type="EMBL" id="CEP60352.1"/>
    </source>
</evidence>
<dbReference type="GO" id="GO:0060963">
    <property type="term" value="P:positive regulation of ribosomal protein gene transcription by RNA polymerase II"/>
    <property type="evidence" value="ECO:0007669"/>
    <property type="project" value="TreeGrafter"/>
</dbReference>
<reference evidence="3 4" key="1">
    <citation type="submission" date="2014-12" db="EMBL/GenBank/DDBJ databases">
        <authorList>
            <person name="Neuveglise Cecile"/>
        </authorList>
    </citation>
    <scope>NUCLEOTIDE SEQUENCE [LARGE SCALE GENOMIC DNA]</scope>
    <source>
        <strain evidence="3 4">CBS 12615</strain>
    </source>
</reference>
<dbReference type="OrthoDB" id="428577at2759"/>
<dbReference type="Pfam" id="PF12550">
    <property type="entry name" value="GCR1_C"/>
    <property type="match status" value="1"/>
</dbReference>
<keyword evidence="4" id="KW-1185">Reference proteome</keyword>
<feature type="domain" description="Transcription activator GCR1-like" evidence="2">
    <location>
        <begin position="281"/>
        <end position="360"/>
    </location>
</feature>
<dbReference type="HOGENOM" id="CLU_735808_0_0_1"/>
<dbReference type="Proteomes" id="UP000054304">
    <property type="component" value="Unassembled WGS sequence"/>
</dbReference>
<evidence type="ECO:0000259" key="2">
    <source>
        <dbReference type="Pfam" id="PF12550"/>
    </source>
</evidence>
<dbReference type="EMBL" id="LN736360">
    <property type="protein sequence ID" value="CEP60352.1"/>
    <property type="molecule type" value="Genomic_DNA"/>
</dbReference>
<gene>
    <name evidence="3" type="ORF">LALA0_S01e08768g</name>
</gene>
<sequence>MTSAQQTFPKASLTPEGCAQAMELMRSKMEALQQEVQALKGQLLHEKTERELFQKMVRKRLRTTMTDLETVTDTNYSSLQEEHAAIRNFDDVTSLLNAAETSSNSESSIAQHTPTAVTPKEGQSYISNTNNNCNAEKVNFQGFVDLSSLNQGIPDSNAELTTRLTTPYPQGVLPPLALKDYDQNSIGEDITSLINDAMTQNLKKRTFSNDFVLAHPQKARAGVGTQQSNSFDFCPNNHTRQFPILPLRLNTPATPYNIPSNGLPTPSSQLDERDILDKWGIQFSEKYTAVSEVWNEYHKIGSKGVSIRSLESSFSTRWRANLRKNVKKKYSRRLIIIRAIETGMKRGKTLNECIAILEEFLTDAKKPISYLYRKANLPADFT</sequence>
<feature type="coiled-coil region" evidence="1">
    <location>
        <begin position="22"/>
        <end position="49"/>
    </location>
</feature>
<dbReference type="GeneID" id="34683733"/>
<dbReference type="InterPro" id="IPR052146">
    <property type="entry name" value="HOT1"/>
</dbReference>
<dbReference type="InterPro" id="IPR022210">
    <property type="entry name" value="TF_GCR1-like"/>
</dbReference>
<dbReference type="PANTHER" id="PTHR37784">
    <property type="entry name" value="PROTEIN MSN1"/>
    <property type="match status" value="1"/>
</dbReference>
<keyword evidence="1" id="KW-0175">Coiled coil</keyword>